<organism evidence="2 3">
    <name type="scientific">Bryocella elongata</name>
    <dbReference type="NCBI Taxonomy" id="863522"/>
    <lineage>
        <taxon>Bacteria</taxon>
        <taxon>Pseudomonadati</taxon>
        <taxon>Acidobacteriota</taxon>
        <taxon>Terriglobia</taxon>
        <taxon>Terriglobales</taxon>
        <taxon>Acidobacteriaceae</taxon>
        <taxon>Bryocella</taxon>
    </lineage>
</organism>
<sequence length="287" mass="30684">MTSLFLQRFLKSSSLLLIATPVLLVSASTASAQDSASRSFAPQTSSTFQARSTSMQELALATSPFAASVRNDAPEAEALPDAPEPAGYRSETRSSAHIAPLYTKDIWAGWQAQPLRPRDKVVLGLRDLYSLGNFGAMFASSGFSHLTNGQPNFGTDRGAYGQRLGAAALRETSQGLLTDSVFAPILHQDPRYYVLGPQYGIVHRTLYAITRPLVTRSDSGRQTVNGSLLLGYGAAAVLTNAYYPAINRNARDTAITFGDSLGGSALGAVVSEFAEQVLVAVHLRRPE</sequence>
<proteinExistence type="predicted"/>
<dbReference type="Proteomes" id="UP000236728">
    <property type="component" value="Unassembled WGS sequence"/>
</dbReference>
<evidence type="ECO:0000256" key="1">
    <source>
        <dbReference type="SAM" id="SignalP"/>
    </source>
</evidence>
<keyword evidence="1" id="KW-0732">Signal</keyword>
<name>A0A1H6BL55_9BACT</name>
<gene>
    <name evidence="2" type="ORF">SAMN05421819_3808</name>
</gene>
<evidence type="ECO:0000313" key="3">
    <source>
        <dbReference type="Proteomes" id="UP000236728"/>
    </source>
</evidence>
<feature type="chain" id="PRO_5009293987" evidence="1">
    <location>
        <begin position="33"/>
        <end position="287"/>
    </location>
</feature>
<feature type="signal peptide" evidence="1">
    <location>
        <begin position="1"/>
        <end position="32"/>
    </location>
</feature>
<keyword evidence="3" id="KW-1185">Reference proteome</keyword>
<evidence type="ECO:0000313" key="2">
    <source>
        <dbReference type="EMBL" id="SEG61449.1"/>
    </source>
</evidence>
<accession>A0A1H6BL55</accession>
<dbReference type="EMBL" id="FNVA01000007">
    <property type="protein sequence ID" value="SEG61449.1"/>
    <property type="molecule type" value="Genomic_DNA"/>
</dbReference>
<protein>
    <submittedName>
        <fullName evidence="2">Uncharacterized protein</fullName>
    </submittedName>
</protein>
<dbReference type="AlphaFoldDB" id="A0A1H6BL55"/>
<reference evidence="2 3" key="1">
    <citation type="submission" date="2016-10" db="EMBL/GenBank/DDBJ databases">
        <authorList>
            <person name="de Groot N.N."/>
        </authorList>
    </citation>
    <scope>NUCLEOTIDE SEQUENCE [LARGE SCALE GENOMIC DNA]</scope>
    <source>
        <strain evidence="2 3">DSM 22489</strain>
    </source>
</reference>